<dbReference type="Pfam" id="PF21737">
    <property type="entry name" value="DUF6865"/>
    <property type="match status" value="1"/>
</dbReference>
<gene>
    <name evidence="2" type="ORF">TEA_023303</name>
</gene>
<reference evidence="2 3" key="1">
    <citation type="journal article" date="2018" name="Proc. Natl. Acad. Sci. U.S.A.">
        <title>Draft genome sequence of Camellia sinensis var. sinensis provides insights into the evolution of the tea genome and tea quality.</title>
        <authorList>
            <person name="Wei C."/>
            <person name="Yang H."/>
            <person name="Wang S."/>
            <person name="Zhao J."/>
            <person name="Liu C."/>
            <person name="Gao L."/>
            <person name="Xia E."/>
            <person name="Lu Y."/>
            <person name="Tai Y."/>
            <person name="She G."/>
            <person name="Sun J."/>
            <person name="Cao H."/>
            <person name="Tong W."/>
            <person name="Gao Q."/>
            <person name="Li Y."/>
            <person name="Deng W."/>
            <person name="Jiang X."/>
            <person name="Wang W."/>
            <person name="Chen Q."/>
            <person name="Zhang S."/>
            <person name="Li H."/>
            <person name="Wu J."/>
            <person name="Wang P."/>
            <person name="Li P."/>
            <person name="Shi C."/>
            <person name="Zheng F."/>
            <person name="Jian J."/>
            <person name="Huang B."/>
            <person name="Shan D."/>
            <person name="Shi M."/>
            <person name="Fang C."/>
            <person name="Yue Y."/>
            <person name="Li F."/>
            <person name="Li D."/>
            <person name="Wei S."/>
            <person name="Han B."/>
            <person name="Jiang C."/>
            <person name="Yin Y."/>
            <person name="Xia T."/>
            <person name="Zhang Z."/>
            <person name="Bennetzen J.L."/>
            <person name="Zhao S."/>
            <person name="Wan X."/>
        </authorList>
    </citation>
    <scope>NUCLEOTIDE SEQUENCE [LARGE SCALE GENOMIC DNA]</scope>
    <source>
        <strain evidence="3">cv. Shuchazao</strain>
        <tissue evidence="2">Leaf</tissue>
    </source>
</reference>
<dbReference type="PANTHER" id="PTHR35282:SF2">
    <property type="entry name" value="F5D14.24 PROTEIN"/>
    <property type="match status" value="1"/>
</dbReference>
<keyword evidence="3" id="KW-1185">Reference proteome</keyword>
<dbReference type="EMBL" id="SDRB02011386">
    <property type="protein sequence ID" value="THG01568.1"/>
    <property type="molecule type" value="Genomic_DNA"/>
</dbReference>
<dbReference type="PANTHER" id="PTHR35282">
    <property type="entry name" value="F5D14.24 PROTEIN"/>
    <property type="match status" value="1"/>
</dbReference>
<organism evidence="2 3">
    <name type="scientific">Camellia sinensis var. sinensis</name>
    <name type="common">China tea</name>
    <dbReference type="NCBI Taxonomy" id="542762"/>
    <lineage>
        <taxon>Eukaryota</taxon>
        <taxon>Viridiplantae</taxon>
        <taxon>Streptophyta</taxon>
        <taxon>Embryophyta</taxon>
        <taxon>Tracheophyta</taxon>
        <taxon>Spermatophyta</taxon>
        <taxon>Magnoliopsida</taxon>
        <taxon>eudicotyledons</taxon>
        <taxon>Gunneridae</taxon>
        <taxon>Pentapetalae</taxon>
        <taxon>asterids</taxon>
        <taxon>Ericales</taxon>
        <taxon>Theaceae</taxon>
        <taxon>Camellia</taxon>
    </lineage>
</organism>
<dbReference type="Proteomes" id="UP000306102">
    <property type="component" value="Unassembled WGS sequence"/>
</dbReference>
<proteinExistence type="predicted"/>
<comment type="caution">
    <text evidence="2">The sequence shown here is derived from an EMBL/GenBank/DDBJ whole genome shotgun (WGS) entry which is preliminary data.</text>
</comment>
<protein>
    <submittedName>
        <fullName evidence="2">Uncharacterized protein</fullName>
    </submittedName>
</protein>
<dbReference type="AlphaFoldDB" id="A0A4S4DFR7"/>
<sequence length="171" mass="19131">MFETDHFLIERVEFGGFNGWIGFLNNPNCYHSNNVLVKKPSMRQVSGRGVRLSEMLALLDDREEKRERGIVVVVGAGDGGCGWLEHFMDKKEPGKEASENVIRESLIAISYHLPEKDLASEVSPENLHRKDVEGINAGVEEKYRSKLMSIFDSPSPDTKSVPVAKGDNIKD</sequence>
<accession>A0A4S4DFR7</accession>
<evidence type="ECO:0000313" key="3">
    <source>
        <dbReference type="Proteomes" id="UP000306102"/>
    </source>
</evidence>
<evidence type="ECO:0000256" key="1">
    <source>
        <dbReference type="SAM" id="MobiDB-lite"/>
    </source>
</evidence>
<feature type="region of interest" description="Disordered" evidence="1">
    <location>
        <begin position="150"/>
        <end position="171"/>
    </location>
</feature>
<dbReference type="InterPro" id="IPR049198">
    <property type="entry name" value="DUF6865"/>
</dbReference>
<evidence type="ECO:0000313" key="2">
    <source>
        <dbReference type="EMBL" id="THG01568.1"/>
    </source>
</evidence>
<name>A0A4S4DFR7_CAMSN</name>